<gene>
    <name evidence="5" type="ORF">P875_00095341</name>
</gene>
<keyword evidence="2" id="KW-1133">Transmembrane helix</keyword>
<dbReference type="EMBL" id="JZEE01000620">
    <property type="protein sequence ID" value="KJK62483.1"/>
    <property type="molecule type" value="Genomic_DNA"/>
</dbReference>
<keyword evidence="3" id="KW-0732">Signal</keyword>
<proteinExistence type="predicted"/>
<dbReference type="SMART" id="SM00849">
    <property type="entry name" value="Lactamase_B"/>
    <property type="match status" value="1"/>
</dbReference>
<name>A0A0F0I946_ASPPU</name>
<dbReference type="AlphaFoldDB" id="A0A0F0I946"/>
<feature type="transmembrane region" description="Helical" evidence="2">
    <location>
        <begin position="448"/>
        <end position="467"/>
    </location>
</feature>
<evidence type="ECO:0000256" key="2">
    <source>
        <dbReference type="SAM" id="Phobius"/>
    </source>
</evidence>
<dbReference type="SUPFAM" id="SSF56281">
    <property type="entry name" value="Metallo-hydrolase/oxidoreductase"/>
    <property type="match status" value="1"/>
</dbReference>
<dbReference type="Gene3D" id="3.60.15.10">
    <property type="entry name" value="Ribonuclease Z/Hydroxyacylglutathione hydrolase-like"/>
    <property type="match status" value="1"/>
</dbReference>
<dbReference type="InterPro" id="IPR001279">
    <property type="entry name" value="Metallo-B-lactamas"/>
</dbReference>
<dbReference type="PANTHER" id="PTHR36839">
    <property type="entry name" value="METALLO-BETA-LACTAMASE FAMILY PROTEIN (AFU_ORTHOLOGUE AFUA_5G12770)"/>
    <property type="match status" value="1"/>
</dbReference>
<evidence type="ECO:0000313" key="5">
    <source>
        <dbReference type="EMBL" id="KJK62483.1"/>
    </source>
</evidence>
<dbReference type="OrthoDB" id="9451547at2759"/>
<feature type="transmembrane region" description="Helical" evidence="2">
    <location>
        <begin position="74"/>
        <end position="95"/>
    </location>
</feature>
<accession>A0A0F0I946</accession>
<keyword evidence="2" id="KW-0812">Transmembrane</keyword>
<dbReference type="PANTHER" id="PTHR36839:SF1">
    <property type="entry name" value="METALLO-BETA-LACTAMASE FAMILY PROTEIN (AFU_ORTHOLOGUE AFUA_5G12770)"/>
    <property type="match status" value="1"/>
</dbReference>
<evidence type="ECO:0000259" key="4">
    <source>
        <dbReference type="SMART" id="SM00849"/>
    </source>
</evidence>
<feature type="transmembrane region" description="Helical" evidence="2">
    <location>
        <begin position="364"/>
        <end position="384"/>
    </location>
</feature>
<comment type="caution">
    <text evidence="5">The sequence shown here is derived from an EMBL/GenBank/DDBJ whole genome shotgun (WGS) entry which is preliminary data.</text>
</comment>
<protein>
    <submittedName>
        <fullName evidence="5">Metallo-beta-lactamase superfamily protein</fullName>
    </submittedName>
</protein>
<evidence type="ECO:0000313" key="6">
    <source>
        <dbReference type="Proteomes" id="UP000033540"/>
    </source>
</evidence>
<sequence>MRQSIILSLLLPCHSLAIPIPQTEPSYMPEPNQRGTFGLLWSCTSTLILCVWTAIHPNVVPIRKSLATLYYKSVLMLMALLWPEFMLCMAATQYFKARKVHHAWLEAWGDEKEEKEKRKLLGMPGAFFVVMGGYAVGSSNHNGKPGEQRDPLNQTLGEGAAHQNSSSTLSPPELVTTISADGFISLLERQVIQTRIKDGRLSKSAFEHYTIQDKGNSNNLAKMIVLLQIMWMVVQLIGRISAGLPVTLLEAHVAIQIPFAVAAYAFWWSKPLDIDEPIFLPLDGDEMQGHDVRTETRFESRDQPFITEKKSHSSVIHMIFRVWHDITVYFDWQAELVSASTAVLNAGLHLIVWNSHFPSPTERLLWRLSAIGVGLFPLLMYLAIRKKGIEPYGIRYFYEARLNGGSLLRQTANLLGRFGRGFQDACYQVDLESKDSTQRDGWPDWMPAWSRFMLLLIFVGSLLSYTLSMVQSWTTLRNLQTTKQYHNEFTPDTIHKNLISIHTVPRLAIGQRALLCRTTTGNLLWDCITYIDDETVSKINELGGLKGIVISHPHFYTTHLHWAEIFDCPVYLAREDREWVVCPGERQVFWDSGRLSVPGVEGDLVAVKTGGHFPGSSVLWWRSLRVLLVADSIGVVPSGIYHVGRLPGTVSFTFMWSYPNMIPLPPDEVLNIWKAVKDLDFDDIRGGFMGTEVNGSCKQRVLESAQIFIKSMGHFNHAIHEEQCP</sequence>
<organism evidence="5 6">
    <name type="scientific">Aspergillus parasiticus (strain ATCC 56775 / NRRL 5862 / SRRC 143 / SU-1)</name>
    <dbReference type="NCBI Taxonomy" id="1403190"/>
    <lineage>
        <taxon>Eukaryota</taxon>
        <taxon>Fungi</taxon>
        <taxon>Dikarya</taxon>
        <taxon>Ascomycota</taxon>
        <taxon>Pezizomycotina</taxon>
        <taxon>Eurotiomycetes</taxon>
        <taxon>Eurotiomycetidae</taxon>
        <taxon>Eurotiales</taxon>
        <taxon>Aspergillaceae</taxon>
        <taxon>Aspergillus</taxon>
        <taxon>Aspergillus subgen. Circumdati</taxon>
    </lineage>
</organism>
<evidence type="ECO:0000256" key="1">
    <source>
        <dbReference type="SAM" id="MobiDB-lite"/>
    </source>
</evidence>
<dbReference type="STRING" id="1403190.A0A0F0I946"/>
<feature type="chain" id="PRO_5002443110" evidence="3">
    <location>
        <begin position="18"/>
        <end position="725"/>
    </location>
</feature>
<keyword evidence="2" id="KW-0472">Membrane</keyword>
<dbReference type="Proteomes" id="UP000033540">
    <property type="component" value="Unassembled WGS sequence"/>
</dbReference>
<feature type="compositionally biased region" description="Polar residues" evidence="1">
    <location>
        <begin position="151"/>
        <end position="170"/>
    </location>
</feature>
<feature type="region of interest" description="Disordered" evidence="1">
    <location>
        <begin position="139"/>
        <end position="173"/>
    </location>
</feature>
<feature type="transmembrane region" description="Helical" evidence="2">
    <location>
        <begin position="39"/>
        <end position="62"/>
    </location>
</feature>
<feature type="domain" description="Metallo-beta-lactamase" evidence="4">
    <location>
        <begin position="510"/>
        <end position="676"/>
    </location>
</feature>
<dbReference type="InterPro" id="IPR036866">
    <property type="entry name" value="RibonucZ/Hydroxyglut_hydro"/>
</dbReference>
<evidence type="ECO:0000256" key="3">
    <source>
        <dbReference type="SAM" id="SignalP"/>
    </source>
</evidence>
<feature type="signal peptide" evidence="3">
    <location>
        <begin position="1"/>
        <end position="17"/>
    </location>
</feature>
<reference evidence="5 6" key="1">
    <citation type="submission" date="2015-02" db="EMBL/GenBank/DDBJ databases">
        <title>Draft genome sequence of Aspergillus parasiticus SU-1.</title>
        <authorList>
            <person name="Yu J."/>
            <person name="Fedorova N."/>
            <person name="Yin Y."/>
            <person name="Losada L."/>
            <person name="Zafar N."/>
            <person name="Taujale R."/>
            <person name="Ehrlich K.C."/>
            <person name="Bhatnagar D."/>
            <person name="Cleveland T.E."/>
            <person name="Bennett J.W."/>
            <person name="Nierman W.C."/>
        </authorList>
    </citation>
    <scope>NUCLEOTIDE SEQUENCE [LARGE SCALE GENOMIC DNA]</scope>
    <source>
        <strain evidence="6">ATCC 56775 / NRRL 5862 / SRRC 143 / SU-1</strain>
    </source>
</reference>